<proteinExistence type="predicted"/>
<evidence type="ECO:0000313" key="3">
    <source>
        <dbReference type="Proteomes" id="UP001196413"/>
    </source>
</evidence>
<comment type="caution">
    <text evidence="2">The sequence shown here is derived from an EMBL/GenBank/DDBJ whole genome shotgun (WGS) entry which is preliminary data.</text>
</comment>
<name>A0AAD5N3T3_PARTN</name>
<gene>
    <name evidence="2" type="ORF">KIN20_020992</name>
</gene>
<keyword evidence="1" id="KW-0732">Signal</keyword>
<dbReference type="EMBL" id="JAHQIW010004255">
    <property type="protein sequence ID" value="KAJ1361686.1"/>
    <property type="molecule type" value="Genomic_DNA"/>
</dbReference>
<dbReference type="Proteomes" id="UP001196413">
    <property type="component" value="Unassembled WGS sequence"/>
</dbReference>
<evidence type="ECO:0000256" key="1">
    <source>
        <dbReference type="SAM" id="SignalP"/>
    </source>
</evidence>
<feature type="chain" id="PRO_5042076802" description="Secreted protein" evidence="1">
    <location>
        <begin position="30"/>
        <end position="61"/>
    </location>
</feature>
<reference evidence="2" key="1">
    <citation type="submission" date="2021-06" db="EMBL/GenBank/DDBJ databases">
        <title>Parelaphostrongylus tenuis whole genome reference sequence.</title>
        <authorList>
            <person name="Garwood T.J."/>
            <person name="Larsen P.A."/>
            <person name="Fountain-Jones N.M."/>
            <person name="Garbe J.R."/>
            <person name="Macchietto M.G."/>
            <person name="Kania S.A."/>
            <person name="Gerhold R.W."/>
            <person name="Richards J.E."/>
            <person name="Wolf T.M."/>
        </authorList>
    </citation>
    <scope>NUCLEOTIDE SEQUENCE</scope>
    <source>
        <strain evidence="2">MNPRO001-30</strain>
        <tissue evidence="2">Meninges</tissue>
    </source>
</reference>
<evidence type="ECO:0008006" key="4">
    <source>
        <dbReference type="Google" id="ProtNLM"/>
    </source>
</evidence>
<organism evidence="2 3">
    <name type="scientific">Parelaphostrongylus tenuis</name>
    <name type="common">Meningeal worm</name>
    <dbReference type="NCBI Taxonomy" id="148309"/>
    <lineage>
        <taxon>Eukaryota</taxon>
        <taxon>Metazoa</taxon>
        <taxon>Ecdysozoa</taxon>
        <taxon>Nematoda</taxon>
        <taxon>Chromadorea</taxon>
        <taxon>Rhabditida</taxon>
        <taxon>Rhabditina</taxon>
        <taxon>Rhabditomorpha</taxon>
        <taxon>Strongyloidea</taxon>
        <taxon>Metastrongylidae</taxon>
        <taxon>Parelaphostrongylus</taxon>
    </lineage>
</organism>
<keyword evidence="3" id="KW-1185">Reference proteome</keyword>
<evidence type="ECO:0000313" key="2">
    <source>
        <dbReference type="EMBL" id="KAJ1361686.1"/>
    </source>
</evidence>
<protein>
    <recommendedName>
        <fullName evidence="4">Secreted protein</fullName>
    </recommendedName>
</protein>
<sequence>MNAGRRRSTSSTSWPALLSLLVSSLPTHSDEELHLANQQNAPEVDDCVPCWSSERHRISPP</sequence>
<dbReference type="AlphaFoldDB" id="A0AAD5N3T3"/>
<feature type="signal peptide" evidence="1">
    <location>
        <begin position="1"/>
        <end position="29"/>
    </location>
</feature>
<accession>A0AAD5N3T3</accession>